<dbReference type="Pfam" id="PF00528">
    <property type="entry name" value="BPD_transp_1"/>
    <property type="match status" value="1"/>
</dbReference>
<gene>
    <name evidence="11" type="primary">modB</name>
    <name evidence="11" type="ORF">DGMP_30920</name>
</gene>
<keyword evidence="9" id="KW-0500">Molybdenum</keyword>
<organism evidence="11 12">
    <name type="scientific">Desulfomarina profundi</name>
    <dbReference type="NCBI Taxonomy" id="2772557"/>
    <lineage>
        <taxon>Bacteria</taxon>
        <taxon>Pseudomonadati</taxon>
        <taxon>Thermodesulfobacteriota</taxon>
        <taxon>Desulfobulbia</taxon>
        <taxon>Desulfobulbales</taxon>
        <taxon>Desulfobulbaceae</taxon>
        <taxon>Desulfomarina</taxon>
    </lineage>
</organism>
<evidence type="ECO:0000313" key="12">
    <source>
        <dbReference type="Proteomes" id="UP000826725"/>
    </source>
</evidence>
<dbReference type="GO" id="GO:0005886">
    <property type="term" value="C:plasma membrane"/>
    <property type="evidence" value="ECO:0007669"/>
    <property type="project" value="UniProtKB-SubCell"/>
</dbReference>
<keyword evidence="7 9" id="KW-1133">Transmembrane helix</keyword>
<evidence type="ECO:0000256" key="4">
    <source>
        <dbReference type="ARBA" id="ARBA00022448"/>
    </source>
</evidence>
<comment type="subcellular location">
    <subcellularLocation>
        <location evidence="2 9">Cell membrane</location>
        <topology evidence="2 9">Multi-pass membrane protein</topology>
    </subcellularLocation>
</comment>
<feature type="domain" description="ABC transmembrane type-1" evidence="10">
    <location>
        <begin position="27"/>
        <end position="213"/>
    </location>
</feature>
<dbReference type="RefSeq" id="WP_228854758.1">
    <property type="nucleotide sequence ID" value="NZ_AP024086.1"/>
</dbReference>
<reference evidence="11" key="1">
    <citation type="submission" date="2020-09" db="EMBL/GenBank/DDBJ databases">
        <title>Desulfogranum mesoprofundum gen. nov., sp. nov., a novel mesophilic, sulfate-reducing chemolithoautotroph isolated from a deep-sea hydrothermal vent chimney in the Suiyo Seamount.</title>
        <authorList>
            <person name="Hashimoto Y."/>
            <person name="Nakagawa S."/>
        </authorList>
    </citation>
    <scope>NUCLEOTIDE SEQUENCE</scope>
    <source>
        <strain evidence="11">KT2</strain>
    </source>
</reference>
<evidence type="ECO:0000256" key="8">
    <source>
        <dbReference type="ARBA" id="ARBA00023136"/>
    </source>
</evidence>
<dbReference type="AlphaFoldDB" id="A0A8D5FQ75"/>
<comment type="function">
    <text evidence="1 9">Part of the binding-protein-dependent transport system for molybdenum; probably responsible for the translocation of the substrate across the membrane.</text>
</comment>
<evidence type="ECO:0000256" key="6">
    <source>
        <dbReference type="ARBA" id="ARBA00022692"/>
    </source>
</evidence>
<protein>
    <recommendedName>
        <fullName evidence="9">Molybdenum transport system permease</fullName>
    </recommendedName>
</protein>
<accession>A0A8D5FQ75</accession>
<feature type="transmembrane region" description="Helical" evidence="9">
    <location>
        <begin position="196"/>
        <end position="216"/>
    </location>
</feature>
<keyword evidence="12" id="KW-1185">Reference proteome</keyword>
<dbReference type="CDD" id="cd06261">
    <property type="entry name" value="TM_PBP2"/>
    <property type="match status" value="1"/>
</dbReference>
<dbReference type="KEGG" id="dbk:DGMP_30920"/>
<evidence type="ECO:0000256" key="9">
    <source>
        <dbReference type="RuleBase" id="RU365097"/>
    </source>
</evidence>
<proteinExistence type="inferred from homology"/>
<evidence type="ECO:0000256" key="7">
    <source>
        <dbReference type="ARBA" id="ARBA00022989"/>
    </source>
</evidence>
<feature type="transmembrane region" description="Helical" evidence="9">
    <location>
        <begin position="51"/>
        <end position="72"/>
    </location>
</feature>
<dbReference type="NCBIfam" id="TIGR02141">
    <property type="entry name" value="modB_ABC"/>
    <property type="match status" value="1"/>
</dbReference>
<dbReference type="PANTHER" id="PTHR30183:SF3">
    <property type="entry name" value="MOLYBDENUM TRANSPORT SYSTEM PERMEASE PROTEIN MODB"/>
    <property type="match status" value="1"/>
</dbReference>
<feature type="transmembrane region" description="Helical" evidence="9">
    <location>
        <begin position="129"/>
        <end position="150"/>
    </location>
</feature>
<dbReference type="GO" id="GO:0015098">
    <property type="term" value="F:molybdate ion transmembrane transporter activity"/>
    <property type="evidence" value="ECO:0007669"/>
    <property type="project" value="UniProtKB-UniRule"/>
</dbReference>
<feature type="transmembrane region" description="Helical" evidence="9">
    <location>
        <begin position="84"/>
        <end position="108"/>
    </location>
</feature>
<feature type="transmembrane region" description="Helical" evidence="9">
    <location>
        <begin position="12"/>
        <end position="39"/>
    </location>
</feature>
<comment type="similarity">
    <text evidence="3 9">Belongs to the binding-protein-dependent transport system permease family. CysTW subfamily.</text>
</comment>
<evidence type="ECO:0000256" key="5">
    <source>
        <dbReference type="ARBA" id="ARBA00022475"/>
    </source>
</evidence>
<evidence type="ECO:0000256" key="1">
    <source>
        <dbReference type="ARBA" id="ARBA00002949"/>
    </source>
</evidence>
<keyword evidence="5 9" id="KW-1003">Cell membrane</keyword>
<keyword evidence="8 9" id="KW-0472">Membrane</keyword>
<keyword evidence="4 9" id="KW-0813">Transport</keyword>
<dbReference type="Proteomes" id="UP000826725">
    <property type="component" value="Chromosome"/>
</dbReference>
<name>A0A8D5FQ75_9BACT</name>
<dbReference type="EMBL" id="AP024086">
    <property type="protein sequence ID" value="BCL62399.1"/>
    <property type="molecule type" value="Genomic_DNA"/>
</dbReference>
<sequence length="226" mass="23748">MISLTPQDTQAVLLSIKVATAATLISLPFGFGVACIFSFTRIPGRAVFEGIVNLPLVLPPIVTGYLLLLVFGSSGVLGPFLEQFGITVVFTAKGAVIASAVVGFPLLVRSIRIGMDSIKEQYLQAARTLGAPWWDIVVSIIIPLSARAIIGGMTLMFARSLGEFGATIILAGNIPGVSQTIPLAIYDYTSTPGQDSMALVLCAVSISLSFFVLLVSEAGGSALKWR</sequence>
<dbReference type="PANTHER" id="PTHR30183">
    <property type="entry name" value="MOLYBDENUM TRANSPORT SYSTEM PERMEASE PROTEIN MODB"/>
    <property type="match status" value="1"/>
</dbReference>
<dbReference type="InterPro" id="IPR000515">
    <property type="entry name" value="MetI-like"/>
</dbReference>
<evidence type="ECO:0000313" key="11">
    <source>
        <dbReference type="EMBL" id="BCL62399.1"/>
    </source>
</evidence>
<evidence type="ECO:0000256" key="3">
    <source>
        <dbReference type="ARBA" id="ARBA00007069"/>
    </source>
</evidence>
<evidence type="ECO:0000259" key="10">
    <source>
        <dbReference type="Pfam" id="PF00528"/>
    </source>
</evidence>
<dbReference type="InterPro" id="IPR011867">
    <property type="entry name" value="ModB_ABC"/>
</dbReference>
<keyword evidence="6 9" id="KW-0812">Transmembrane</keyword>
<evidence type="ECO:0000256" key="2">
    <source>
        <dbReference type="ARBA" id="ARBA00004651"/>
    </source>
</evidence>